<dbReference type="AlphaFoldDB" id="A0A835STG1"/>
<feature type="region of interest" description="Disordered" evidence="1">
    <location>
        <begin position="493"/>
        <end position="527"/>
    </location>
</feature>
<gene>
    <name evidence="3" type="ORF">HXX76_011143</name>
</gene>
<dbReference type="OrthoDB" id="542859at2759"/>
<feature type="chain" id="PRO_5032544717" description="Pherophorin domain-containing protein" evidence="2">
    <location>
        <begin position="25"/>
        <end position="887"/>
    </location>
</feature>
<feature type="compositionally biased region" description="Pro residues" evidence="1">
    <location>
        <begin position="648"/>
        <end position="836"/>
    </location>
</feature>
<evidence type="ECO:0000313" key="3">
    <source>
        <dbReference type="EMBL" id="KAG2429378.1"/>
    </source>
</evidence>
<evidence type="ECO:0000256" key="1">
    <source>
        <dbReference type="SAM" id="MobiDB-lite"/>
    </source>
</evidence>
<keyword evidence="4" id="KW-1185">Reference proteome</keyword>
<protein>
    <recommendedName>
        <fullName evidence="5">Pherophorin domain-containing protein</fullName>
    </recommendedName>
</protein>
<feature type="compositionally biased region" description="Pro residues" evidence="1">
    <location>
        <begin position="313"/>
        <end position="342"/>
    </location>
</feature>
<accession>A0A835STG1</accession>
<comment type="caution">
    <text evidence="3">The sequence shown here is derived from an EMBL/GenBank/DDBJ whole genome shotgun (WGS) entry which is preliminary data.</text>
</comment>
<reference evidence="3" key="1">
    <citation type="journal article" date="2020" name="bioRxiv">
        <title>Comparative genomics of Chlamydomonas.</title>
        <authorList>
            <person name="Craig R.J."/>
            <person name="Hasan A.R."/>
            <person name="Ness R.W."/>
            <person name="Keightley P.D."/>
        </authorList>
    </citation>
    <scope>NUCLEOTIDE SEQUENCE</scope>
    <source>
        <strain evidence="3">SAG 7.73</strain>
    </source>
</reference>
<organism evidence="3 4">
    <name type="scientific">Chlamydomonas incerta</name>
    <dbReference type="NCBI Taxonomy" id="51695"/>
    <lineage>
        <taxon>Eukaryota</taxon>
        <taxon>Viridiplantae</taxon>
        <taxon>Chlorophyta</taxon>
        <taxon>core chlorophytes</taxon>
        <taxon>Chlorophyceae</taxon>
        <taxon>CS clade</taxon>
        <taxon>Chlamydomonadales</taxon>
        <taxon>Chlamydomonadaceae</taxon>
        <taxon>Chlamydomonas</taxon>
    </lineage>
</organism>
<feature type="signal peptide" evidence="2">
    <location>
        <begin position="1"/>
        <end position="24"/>
    </location>
</feature>
<feature type="compositionally biased region" description="Pro residues" evidence="1">
    <location>
        <begin position="494"/>
        <end position="527"/>
    </location>
</feature>
<dbReference type="Proteomes" id="UP000650467">
    <property type="component" value="Unassembled WGS sequence"/>
</dbReference>
<evidence type="ECO:0008006" key="5">
    <source>
        <dbReference type="Google" id="ProtNLM"/>
    </source>
</evidence>
<evidence type="ECO:0000313" key="4">
    <source>
        <dbReference type="Proteomes" id="UP000650467"/>
    </source>
</evidence>
<name>A0A835STG1_CHLIN</name>
<feature type="region of interest" description="Disordered" evidence="1">
    <location>
        <begin position="645"/>
        <end position="887"/>
    </location>
</feature>
<feature type="region of interest" description="Disordered" evidence="1">
    <location>
        <begin position="305"/>
        <end position="342"/>
    </location>
</feature>
<keyword evidence="2" id="KW-0732">Signal</keyword>
<evidence type="ECO:0000256" key="2">
    <source>
        <dbReference type="SAM" id="SignalP"/>
    </source>
</evidence>
<sequence>MLPAWRCATLALALGLGLVTSASAAANGLAPWCTVSPLHQVTTACETNTSCETGDSWWGSADLCRLPGPAGTFPFTVSSFDVCGGPAAITQLPLADGSGRQLGTVSLYRLYDSSLLHMSVTLGTADGTVVLYRETPGEASASLFLSSQLLPGPQAQYSQLLPPPTAANGSAAAATPPYSCFTWSVDLAGVCDPLSSYQSGVAPAGGSNSSSNSSSGGAGIGGWAPVCSCLPGLGSCPPQDLAAAAALYFSLRLDVLLARPVADSCGLDATATPVTISTRFPSATRVSADGTAAVAPSPTVISVGPVRTGCWEPAPPPGTDRPPYSPLPPRQQVPPPAPIGVYPPPPSPPIYPPPASPPPPPWPPAPPGGPVATLVVRSPLRPLLQAEQCSQAVMQLYPLYATRAARFNCETRPGSLGLGSDVTFGLTFLSFDGLSAFGSRMDDPLTWEGLLGAMTVGCGSLAHYTDSTGAAFSVCGSPDQAPGCRLVLPSLSCQPPPSPPPPPPPSPPPPMPPSPPPLPPPSPPPPTVCTASTAVTKPGVAFMYATCDALLVFNEIMFLKGVNVVGTFACTLNAARDTVSVAGVLASPADAARFIANAKMPVNVETLASYFNLSCVDSIAFDATPCLGQDAGYLLYTGQTLPAAACRRPPPAPPSPPPPPPSPSPPRPRPPFTPRQPWGPYPPEMPLSPDPSHPPSPQSPVAPPHPPPAQPSPPQPPAGPSPPSPSPPDAPPPPNAPSPPSPPPPDPPPSPAPPALPSSPPPPDAPPPDTPPPSPPPNTPPPPPDAPAPPPPPTNPSPPPPPETPPPPPTSPHLPPRPQGPAFPQFPPRPPRPPRAPAGRRRQAAAEEAEQEVQVAEGGAGAADVPSRTAGSGRSRRRSVREQLELP</sequence>
<proteinExistence type="predicted"/>
<dbReference type="EMBL" id="JAEHOC010000031">
    <property type="protein sequence ID" value="KAG2429378.1"/>
    <property type="molecule type" value="Genomic_DNA"/>
</dbReference>